<keyword evidence="1" id="KW-1133">Transmembrane helix</keyword>
<protein>
    <recommendedName>
        <fullName evidence="2">YdbS-like PH domain-containing protein</fullName>
    </recommendedName>
</protein>
<dbReference type="PANTHER" id="PTHR34473:SF3">
    <property type="entry name" value="TRANSMEMBRANE PROTEIN-RELATED"/>
    <property type="match status" value="1"/>
</dbReference>
<dbReference type="RefSeq" id="WP_041497066.1">
    <property type="nucleotide sequence ID" value="NZ_AP014548.1"/>
</dbReference>
<gene>
    <name evidence="3" type="ORF">NMS_2554</name>
</gene>
<evidence type="ECO:0000259" key="2">
    <source>
        <dbReference type="Pfam" id="PF03703"/>
    </source>
</evidence>
<dbReference type="Pfam" id="PF03703">
    <property type="entry name" value="bPH_2"/>
    <property type="match status" value="1"/>
</dbReference>
<dbReference type="OrthoDB" id="1524472at2"/>
<keyword evidence="1" id="KW-0472">Membrane</keyword>
<evidence type="ECO:0000313" key="3">
    <source>
        <dbReference type="EMBL" id="BAO56563.1"/>
    </source>
</evidence>
<reference evidence="3 4" key="1">
    <citation type="journal article" date="2014" name="Proc. Natl. Acad. Sci. U.S.A.">
        <title>Functional characterization of flavobacteria rhodopsins reveals a unique class of light-driven chloride pump in bacteria.</title>
        <authorList>
            <person name="Yoshizawa S."/>
            <person name="Kumagai Y."/>
            <person name="Kim H."/>
            <person name="Ogura Y."/>
            <person name="Hayashi T."/>
            <person name="Iwasaki W."/>
            <person name="DeLong E.F."/>
            <person name="Kogure K."/>
        </authorList>
    </citation>
    <scope>NUCLEOTIDE SEQUENCE [LARGE SCALE GENOMIC DNA]</scope>
    <source>
        <strain evidence="3 4">S1-08</strain>
    </source>
</reference>
<dbReference type="STRING" id="1454201.NMS_2554"/>
<proteinExistence type="predicted"/>
<feature type="transmembrane region" description="Helical" evidence="1">
    <location>
        <begin position="31"/>
        <end position="51"/>
    </location>
</feature>
<dbReference type="HOGENOM" id="CLU_104197_1_0_10"/>
<evidence type="ECO:0000256" key="1">
    <source>
        <dbReference type="SAM" id="Phobius"/>
    </source>
</evidence>
<organism evidence="3 4">
    <name type="scientific">Nonlabens marinus S1-08</name>
    <dbReference type="NCBI Taxonomy" id="1454201"/>
    <lineage>
        <taxon>Bacteria</taxon>
        <taxon>Pseudomonadati</taxon>
        <taxon>Bacteroidota</taxon>
        <taxon>Flavobacteriia</taxon>
        <taxon>Flavobacteriales</taxon>
        <taxon>Flavobacteriaceae</taxon>
        <taxon>Nonlabens</taxon>
    </lineage>
</organism>
<feature type="domain" description="YdbS-like PH" evidence="2">
    <location>
        <begin position="81"/>
        <end position="159"/>
    </location>
</feature>
<dbReference type="InterPro" id="IPR005182">
    <property type="entry name" value="YdbS-like_PH"/>
</dbReference>
<keyword evidence="4" id="KW-1185">Reference proteome</keyword>
<sequence length="167" mass="19145">MTNVQVLASDLPAVEESDFKKHPKRFLNKKLIAKVLFFIPLLIGVIVIAFLVDPLWIFWASLAAWIVLLLITLFFSYKEYFVRGYVLREHDITYKHGWVFHHEITVPFNRIQHTEIKDGPIDRLFTLCELEIYTAGGSASDLSLSGLDPEDALKLKEFISSKTALHA</sequence>
<dbReference type="AlphaFoldDB" id="W8VWR5"/>
<evidence type="ECO:0000313" key="4">
    <source>
        <dbReference type="Proteomes" id="UP000031760"/>
    </source>
</evidence>
<keyword evidence="1" id="KW-0812">Transmembrane</keyword>
<accession>W8VWR5</accession>
<dbReference type="EMBL" id="AP014548">
    <property type="protein sequence ID" value="BAO56563.1"/>
    <property type="molecule type" value="Genomic_DNA"/>
</dbReference>
<name>W8VWR5_9FLAO</name>
<dbReference type="KEGG" id="nmf:NMS_2554"/>
<feature type="transmembrane region" description="Helical" evidence="1">
    <location>
        <begin position="57"/>
        <end position="77"/>
    </location>
</feature>
<dbReference type="PANTHER" id="PTHR34473">
    <property type="entry name" value="UPF0699 TRANSMEMBRANE PROTEIN YDBS"/>
    <property type="match status" value="1"/>
</dbReference>
<dbReference type="Proteomes" id="UP000031760">
    <property type="component" value="Chromosome"/>
</dbReference>